<dbReference type="AlphaFoldDB" id="A0A378IBC3"/>
<dbReference type="Proteomes" id="UP000255066">
    <property type="component" value="Unassembled WGS sequence"/>
</dbReference>
<feature type="domain" description="SPOR" evidence="3">
    <location>
        <begin position="155"/>
        <end position="234"/>
    </location>
</feature>
<name>A0A378IBC3_9GAMM</name>
<dbReference type="STRING" id="28083.Lbir_1490"/>
<reference evidence="4 6" key="1">
    <citation type="submission" date="2015-11" db="EMBL/GenBank/DDBJ databases">
        <title>Genomic analysis of 38 Legionella species identifies large and diverse effector repertoires.</title>
        <authorList>
            <person name="Burstein D."/>
            <person name="Amaro F."/>
            <person name="Zusman T."/>
            <person name="Lifshitz Z."/>
            <person name="Cohen O."/>
            <person name="Gilbert J.A."/>
            <person name="Pupko T."/>
            <person name="Shuman H.A."/>
            <person name="Segal G."/>
        </authorList>
    </citation>
    <scope>NUCLEOTIDE SEQUENCE [LARGE SCALE GENOMIC DNA]</scope>
    <source>
        <strain evidence="4 6">CDC#1407-AL-14</strain>
    </source>
</reference>
<dbReference type="GO" id="GO:0030428">
    <property type="term" value="C:cell septum"/>
    <property type="evidence" value="ECO:0007669"/>
    <property type="project" value="TreeGrafter"/>
</dbReference>
<dbReference type="SUPFAM" id="SSF110997">
    <property type="entry name" value="Sporulation related repeat"/>
    <property type="match status" value="1"/>
</dbReference>
<dbReference type="Gene3D" id="3.30.70.1070">
    <property type="entry name" value="Sporulation related repeat"/>
    <property type="match status" value="1"/>
</dbReference>
<dbReference type="OrthoDB" id="8558195at2"/>
<protein>
    <submittedName>
        <fullName evidence="5">Sporulation domain-containing protein</fullName>
    </submittedName>
</protein>
<feature type="compositionally biased region" description="Low complexity" evidence="1">
    <location>
        <begin position="105"/>
        <end position="118"/>
    </location>
</feature>
<feature type="region of interest" description="Disordered" evidence="1">
    <location>
        <begin position="88"/>
        <end position="118"/>
    </location>
</feature>
<proteinExistence type="predicted"/>
<dbReference type="Proteomes" id="UP000054735">
    <property type="component" value="Unassembled WGS sequence"/>
</dbReference>
<evidence type="ECO:0000256" key="1">
    <source>
        <dbReference type="SAM" id="MobiDB-lite"/>
    </source>
</evidence>
<evidence type="ECO:0000259" key="3">
    <source>
        <dbReference type="PROSITE" id="PS51724"/>
    </source>
</evidence>
<keyword evidence="2" id="KW-1133">Transmembrane helix</keyword>
<evidence type="ECO:0000313" key="6">
    <source>
        <dbReference type="Proteomes" id="UP000054735"/>
    </source>
</evidence>
<keyword evidence="2" id="KW-0812">Transmembrane</keyword>
<evidence type="ECO:0000256" key="2">
    <source>
        <dbReference type="SAM" id="Phobius"/>
    </source>
</evidence>
<dbReference type="PANTHER" id="PTHR38687:SF1">
    <property type="entry name" value="CELL DIVISION PROTEIN DEDD"/>
    <property type="match status" value="1"/>
</dbReference>
<evidence type="ECO:0000313" key="7">
    <source>
        <dbReference type="Proteomes" id="UP000255066"/>
    </source>
</evidence>
<reference evidence="5 7" key="2">
    <citation type="submission" date="2018-06" db="EMBL/GenBank/DDBJ databases">
        <authorList>
            <consortium name="Pathogen Informatics"/>
            <person name="Doyle S."/>
        </authorList>
    </citation>
    <scope>NUCLEOTIDE SEQUENCE [LARGE SCALE GENOMIC DNA]</scope>
    <source>
        <strain evidence="5 7">NCTC12437</strain>
    </source>
</reference>
<dbReference type="EMBL" id="UGNW01000001">
    <property type="protein sequence ID" value="STX32528.1"/>
    <property type="molecule type" value="Genomic_DNA"/>
</dbReference>
<gene>
    <name evidence="4" type="ORF">Lbir_1490</name>
    <name evidence="5" type="ORF">NCTC12437_02319</name>
</gene>
<sequence>MAKDYVRKRQAKQRSNAPRQLLLLLASFLGGYLTATIFDFTSLSAWVNKHVLAAQELHPEATVPAKKAEAPKPKFEFYTLLAKDSSPQVLANRPGSASPRALPPANTATAHTAQQATQVTRPTAAPVNAKTQAPALPQAVTVAESKPAANPAPAKNSKEYYLVQIASFNRRQDAEQVKANLVLKGFDVIVTSVPQGQMIWFRVLLGPYHSRLQAEKAQAEIARSEHMKGMIRKMDA</sequence>
<dbReference type="Pfam" id="PF05036">
    <property type="entry name" value="SPOR"/>
    <property type="match status" value="1"/>
</dbReference>
<dbReference type="InterPro" id="IPR052521">
    <property type="entry name" value="Cell_div_SPOR-domain"/>
</dbReference>
<organism evidence="5 7">
    <name type="scientific">Legionella birminghamensis</name>
    <dbReference type="NCBI Taxonomy" id="28083"/>
    <lineage>
        <taxon>Bacteria</taxon>
        <taxon>Pseudomonadati</taxon>
        <taxon>Pseudomonadota</taxon>
        <taxon>Gammaproteobacteria</taxon>
        <taxon>Legionellales</taxon>
        <taxon>Legionellaceae</taxon>
        <taxon>Legionella</taxon>
    </lineage>
</organism>
<dbReference type="GO" id="GO:0032153">
    <property type="term" value="C:cell division site"/>
    <property type="evidence" value="ECO:0007669"/>
    <property type="project" value="TreeGrafter"/>
</dbReference>
<dbReference type="InterPro" id="IPR036680">
    <property type="entry name" value="SPOR-like_sf"/>
</dbReference>
<keyword evidence="6" id="KW-1185">Reference proteome</keyword>
<accession>A0A378IBC3</accession>
<dbReference type="InterPro" id="IPR007730">
    <property type="entry name" value="SPOR-like_dom"/>
</dbReference>
<dbReference type="PANTHER" id="PTHR38687">
    <property type="entry name" value="CELL DIVISION PROTEIN DEDD-RELATED"/>
    <property type="match status" value="1"/>
</dbReference>
<dbReference type="GO" id="GO:0042834">
    <property type="term" value="F:peptidoglycan binding"/>
    <property type="evidence" value="ECO:0007669"/>
    <property type="project" value="InterPro"/>
</dbReference>
<evidence type="ECO:0000313" key="4">
    <source>
        <dbReference type="EMBL" id="KTC71635.1"/>
    </source>
</evidence>
<dbReference type="EMBL" id="LNXT01000019">
    <property type="protein sequence ID" value="KTC71635.1"/>
    <property type="molecule type" value="Genomic_DNA"/>
</dbReference>
<dbReference type="GO" id="GO:0032506">
    <property type="term" value="P:cytokinetic process"/>
    <property type="evidence" value="ECO:0007669"/>
    <property type="project" value="TreeGrafter"/>
</dbReference>
<keyword evidence="2" id="KW-0472">Membrane</keyword>
<evidence type="ECO:0000313" key="5">
    <source>
        <dbReference type="EMBL" id="STX32528.1"/>
    </source>
</evidence>
<dbReference type="PROSITE" id="PS51724">
    <property type="entry name" value="SPOR"/>
    <property type="match status" value="1"/>
</dbReference>
<feature type="transmembrane region" description="Helical" evidence="2">
    <location>
        <begin position="21"/>
        <end position="47"/>
    </location>
</feature>
<dbReference type="RefSeq" id="WP_058523553.1">
    <property type="nucleotide sequence ID" value="NZ_CAAAHV010000001.1"/>
</dbReference>